<dbReference type="Gene3D" id="3.30.1330.230">
    <property type="match status" value="1"/>
</dbReference>
<organism evidence="2">
    <name type="scientific">mine drainage metagenome</name>
    <dbReference type="NCBI Taxonomy" id="410659"/>
    <lineage>
        <taxon>unclassified sequences</taxon>
        <taxon>metagenomes</taxon>
        <taxon>ecological metagenomes</taxon>
    </lineage>
</organism>
<dbReference type="InterPro" id="IPR003776">
    <property type="entry name" value="YcaO-like_dom"/>
</dbReference>
<name>A0A1J5QTE2_9ZZZZ</name>
<feature type="domain" description="YcaO" evidence="1">
    <location>
        <begin position="41"/>
        <end position="376"/>
    </location>
</feature>
<dbReference type="AlphaFoldDB" id="A0A1J5QTE2"/>
<reference evidence="2" key="1">
    <citation type="submission" date="2016-10" db="EMBL/GenBank/DDBJ databases">
        <title>Sequence of Gallionella enrichment culture.</title>
        <authorList>
            <person name="Poehlein A."/>
            <person name="Muehling M."/>
            <person name="Daniel R."/>
        </authorList>
    </citation>
    <scope>NUCLEOTIDE SEQUENCE</scope>
</reference>
<sequence length="376" mass="42615">MKNRNSFKCCAALAPQFYEFKRFVDVSRNGWARSCSIPVCGGGVSRAQAFRAFLGEEIERLAMVTAKIHKLRAIKLKEIAYPEQGTFRRVWEPFLSEQRTSLKALDGEMECVLASELLSQATSWVPKELLYFSREGAQRYYPAPDTTGTAAHFDERLAIRGAFLELVEKSCLAAMWLGRTARRRFELGGALSEYKVAYYCIRAGLRVELFDISFQVPFYVIFSIVDGFECEPRFGMGCSASTCFEVAVQRSISEAISLGIAYRGDEWRSSTYRRAATRAPADVFPYLYEMRATCAGAEKERSFRSAAREFMRDAGPIYIYRYTARRPSEWKVVKAVAPGLPFGLVTGWDFAANRSWLLKMVGRKRILENLAPSPFP</sequence>
<dbReference type="PROSITE" id="PS51664">
    <property type="entry name" value="YCAO"/>
    <property type="match status" value="1"/>
</dbReference>
<accession>A0A1J5QTE2</accession>
<dbReference type="Pfam" id="PF02624">
    <property type="entry name" value="YcaO"/>
    <property type="match status" value="1"/>
</dbReference>
<evidence type="ECO:0000259" key="1">
    <source>
        <dbReference type="PROSITE" id="PS51664"/>
    </source>
</evidence>
<evidence type="ECO:0000313" key="2">
    <source>
        <dbReference type="EMBL" id="OIQ86736.1"/>
    </source>
</evidence>
<dbReference type="PANTHER" id="PTHR37809:SF1">
    <property type="entry name" value="RIBOSOMAL PROTEIN S12 METHYLTHIOTRANSFERASE ACCESSORY FACTOR YCAO"/>
    <property type="match status" value="1"/>
</dbReference>
<comment type="caution">
    <text evidence="2">The sequence shown here is derived from an EMBL/GenBank/DDBJ whole genome shotgun (WGS) entry which is preliminary data.</text>
</comment>
<gene>
    <name evidence="2" type="ORF">GALL_314160</name>
</gene>
<proteinExistence type="predicted"/>
<protein>
    <submittedName>
        <fullName evidence="2">YcaO-like family protein</fullName>
    </submittedName>
</protein>
<dbReference type="PANTHER" id="PTHR37809">
    <property type="entry name" value="RIBOSOMAL PROTEIN S12 METHYLTHIOTRANSFERASE ACCESSORY FACTOR YCAO"/>
    <property type="match status" value="1"/>
</dbReference>
<dbReference type="EMBL" id="MLJW01000462">
    <property type="protein sequence ID" value="OIQ86736.1"/>
    <property type="molecule type" value="Genomic_DNA"/>
</dbReference>